<keyword evidence="1" id="KW-0175">Coiled coil</keyword>
<keyword evidence="4" id="KW-1185">Reference proteome</keyword>
<feature type="compositionally biased region" description="Basic and acidic residues" evidence="2">
    <location>
        <begin position="474"/>
        <end position="484"/>
    </location>
</feature>
<feature type="coiled-coil region" evidence="1">
    <location>
        <begin position="188"/>
        <end position="305"/>
    </location>
</feature>
<feature type="region of interest" description="Disordered" evidence="2">
    <location>
        <begin position="643"/>
        <end position="663"/>
    </location>
</feature>
<dbReference type="EMBL" id="ML978164">
    <property type="protein sequence ID" value="KAF2033790.1"/>
    <property type="molecule type" value="Genomic_DNA"/>
</dbReference>
<organism evidence="3 4">
    <name type="scientific">Setomelanomma holmii</name>
    <dbReference type="NCBI Taxonomy" id="210430"/>
    <lineage>
        <taxon>Eukaryota</taxon>
        <taxon>Fungi</taxon>
        <taxon>Dikarya</taxon>
        <taxon>Ascomycota</taxon>
        <taxon>Pezizomycotina</taxon>
        <taxon>Dothideomycetes</taxon>
        <taxon>Pleosporomycetidae</taxon>
        <taxon>Pleosporales</taxon>
        <taxon>Pleosporineae</taxon>
        <taxon>Phaeosphaeriaceae</taxon>
        <taxon>Setomelanomma</taxon>
    </lineage>
</organism>
<feature type="compositionally biased region" description="Low complexity" evidence="2">
    <location>
        <begin position="546"/>
        <end position="562"/>
    </location>
</feature>
<reference evidence="3" key="1">
    <citation type="journal article" date="2020" name="Stud. Mycol.">
        <title>101 Dothideomycetes genomes: a test case for predicting lifestyles and emergence of pathogens.</title>
        <authorList>
            <person name="Haridas S."/>
            <person name="Albert R."/>
            <person name="Binder M."/>
            <person name="Bloem J."/>
            <person name="Labutti K."/>
            <person name="Salamov A."/>
            <person name="Andreopoulos B."/>
            <person name="Baker S."/>
            <person name="Barry K."/>
            <person name="Bills G."/>
            <person name="Bluhm B."/>
            <person name="Cannon C."/>
            <person name="Castanera R."/>
            <person name="Culley D."/>
            <person name="Daum C."/>
            <person name="Ezra D."/>
            <person name="Gonzalez J."/>
            <person name="Henrissat B."/>
            <person name="Kuo A."/>
            <person name="Liang C."/>
            <person name="Lipzen A."/>
            <person name="Lutzoni F."/>
            <person name="Magnuson J."/>
            <person name="Mondo S."/>
            <person name="Nolan M."/>
            <person name="Ohm R."/>
            <person name="Pangilinan J."/>
            <person name="Park H.-J."/>
            <person name="Ramirez L."/>
            <person name="Alfaro M."/>
            <person name="Sun H."/>
            <person name="Tritt A."/>
            <person name="Yoshinaga Y."/>
            <person name="Zwiers L.-H."/>
            <person name="Turgeon B."/>
            <person name="Goodwin S."/>
            <person name="Spatafora J."/>
            <person name="Crous P."/>
            <person name="Grigoriev I."/>
        </authorList>
    </citation>
    <scope>NUCLEOTIDE SEQUENCE</scope>
    <source>
        <strain evidence="3">CBS 110217</strain>
    </source>
</reference>
<proteinExistence type="predicted"/>
<feature type="region of interest" description="Disordered" evidence="2">
    <location>
        <begin position="19"/>
        <end position="70"/>
    </location>
</feature>
<feature type="compositionally biased region" description="Basic and acidic residues" evidence="2">
    <location>
        <begin position="643"/>
        <end position="652"/>
    </location>
</feature>
<evidence type="ECO:0000256" key="2">
    <source>
        <dbReference type="SAM" id="MobiDB-lite"/>
    </source>
</evidence>
<dbReference type="Proteomes" id="UP000799777">
    <property type="component" value="Unassembled WGS sequence"/>
</dbReference>
<dbReference type="AlphaFoldDB" id="A0A9P4HF87"/>
<feature type="region of interest" description="Disordered" evidence="2">
    <location>
        <begin position="364"/>
        <end position="415"/>
    </location>
</feature>
<evidence type="ECO:0000313" key="3">
    <source>
        <dbReference type="EMBL" id="KAF2033790.1"/>
    </source>
</evidence>
<evidence type="ECO:0000256" key="1">
    <source>
        <dbReference type="SAM" id="Coils"/>
    </source>
</evidence>
<evidence type="ECO:0000313" key="4">
    <source>
        <dbReference type="Proteomes" id="UP000799777"/>
    </source>
</evidence>
<feature type="coiled-coil region" evidence="1">
    <location>
        <begin position="894"/>
        <end position="949"/>
    </location>
</feature>
<feature type="compositionally biased region" description="Polar residues" evidence="2">
    <location>
        <begin position="402"/>
        <end position="411"/>
    </location>
</feature>
<feature type="compositionally biased region" description="Polar residues" evidence="2">
    <location>
        <begin position="570"/>
        <end position="579"/>
    </location>
</feature>
<name>A0A9P4HF87_9PLEO</name>
<comment type="caution">
    <text evidence="3">The sequence shown here is derived from an EMBL/GenBank/DDBJ whole genome shotgun (WGS) entry which is preliminary data.</text>
</comment>
<sequence length="981" mass="108948">MSFGSGWQTGLGRQGSVSSIALANLHAQREGNSTSSPRPPPPKLPTPPPPRDDKSRFSALGSGGPSDWEHFGADVVIDDEEIFAKKPQPAQLDSVELPASQPELAAGPSPPSTHGWPTLSWEMVVGSHPNKVHQHSNSHNISHHLPRKVSSWKMEAGQCKQFLFKIDNTHLLNSLSSSLQCQQILFWETQHAAEIKAKDEEIERLRADAEQAKADLRNELEKLKADIEVMRATTADEKTSLQEQLDAMRTVTADQAKTNADAATREKELTIERMKEDVEGKEHNIEERNAIIADLRRQLEAEKSKKGVKTTPTPGDLIPDLDPWYAGSLQRYITMLRGEASEAQVEEKIKTFRAFVKAESGIRSIEFHDTPPPAPANTQNVLSAPRPEASNLARDRSETFEEPQNASNVLNKPSLDHKQELNVGVPQHQESLDDDGNDYSPGGRPPWKSYGSMQSKDIRSAQDNILPPVMAPDASKRPLDRKQDLNVQVPPQQKSPDDDDYEYSPGGRPVLKRKATIPPNDSGPAQQVASSKQHDEIFFGAAAPETSKVSSRPTSSDSTTRSIPVPAPLTLSSNRSVSTAPAPKQDPSSVLNDLLPSQIVPATSKHLIEDIKTKLANLNQNTANVAELTKQWDKTAAVTRRKYDDARRKRQEENEENNDDAFNNNEISYADLNVLEEEFKEKEAGLKAQEDRDEYKSYVEAVFDQVYDALQADIKDLMDIYVEAENLLHTSVSSIRNLEADNEAPSTQVCLELLQDLHNRILDRQDHVVAAVVERDKRYKKTETQPLYAAGNITKMKAVEKHFENAEKQAIVRAKRDKAGRVGEIVGVAEEFVVNAVGVEQREIDAIVAAIHSLDDASADPDLLLRALDTLAHLKSSSKYLLSLLNTMEIAHNAAVLEAEIAQAKSENADATRIKQLEDEKTKGEKKFMDEFKRRIDVIDQDKAEIEELVREKGGKGIEEVEKGRRLKAALEEAKRRNGHA</sequence>
<feature type="compositionally biased region" description="Pro residues" evidence="2">
    <location>
        <begin position="37"/>
        <end position="49"/>
    </location>
</feature>
<feature type="region of interest" description="Disordered" evidence="2">
    <location>
        <begin position="467"/>
        <end position="592"/>
    </location>
</feature>
<feature type="compositionally biased region" description="Polar residues" evidence="2">
    <location>
        <begin position="485"/>
        <end position="494"/>
    </location>
</feature>
<protein>
    <submittedName>
        <fullName evidence="3">Uncharacterized protein</fullName>
    </submittedName>
</protein>
<accession>A0A9P4HF87</accession>
<gene>
    <name evidence="3" type="ORF">EK21DRAFT_57805</name>
</gene>
<dbReference type="OrthoDB" id="1883964at2759"/>
<feature type="region of interest" description="Disordered" evidence="2">
    <location>
        <begin position="428"/>
        <end position="455"/>
    </location>
</feature>